<feature type="signal peptide" evidence="1">
    <location>
        <begin position="1"/>
        <end position="26"/>
    </location>
</feature>
<reference evidence="3 4" key="1">
    <citation type="submission" date="2017-02" db="EMBL/GenBank/DDBJ databases">
        <authorList>
            <person name="Peterson S.W."/>
        </authorList>
    </citation>
    <scope>NUCLEOTIDE SEQUENCE [LARGE SCALE GENOMIC DNA]</scope>
    <source>
        <strain evidence="3 4">USBA 369</strain>
    </source>
</reference>
<dbReference type="PROSITE" id="PS50222">
    <property type="entry name" value="EF_HAND_2"/>
    <property type="match status" value="1"/>
</dbReference>
<dbReference type="EMBL" id="FUXL01000003">
    <property type="protein sequence ID" value="SJZ79977.1"/>
    <property type="molecule type" value="Genomic_DNA"/>
</dbReference>
<gene>
    <name evidence="3" type="ORF">SAMN05428963_10380</name>
</gene>
<proteinExistence type="predicted"/>
<keyword evidence="1" id="KW-0732">Signal</keyword>
<evidence type="ECO:0000256" key="1">
    <source>
        <dbReference type="SAM" id="SignalP"/>
    </source>
</evidence>
<organism evidence="3 4">
    <name type="scientific">Consotaella salsifontis</name>
    <dbReference type="NCBI Taxonomy" id="1365950"/>
    <lineage>
        <taxon>Bacteria</taxon>
        <taxon>Pseudomonadati</taxon>
        <taxon>Pseudomonadota</taxon>
        <taxon>Alphaproteobacteria</taxon>
        <taxon>Hyphomicrobiales</taxon>
        <taxon>Aurantimonadaceae</taxon>
        <taxon>Consotaella</taxon>
    </lineage>
</organism>
<protein>
    <submittedName>
        <fullName evidence="3">ABC-type uncharacterized transport system, substrate-binding protein</fullName>
    </submittedName>
</protein>
<dbReference type="PIRSF" id="PIRSF008159">
    <property type="entry name" value="UCP008159_ABC"/>
    <property type="match status" value="1"/>
</dbReference>
<keyword evidence="4" id="KW-1185">Reference proteome</keyword>
<evidence type="ECO:0000259" key="2">
    <source>
        <dbReference type="PROSITE" id="PS50222"/>
    </source>
</evidence>
<dbReference type="AlphaFoldDB" id="A0A1T4NLL7"/>
<dbReference type="STRING" id="1365950.SAMN05428963_10380"/>
<dbReference type="Proteomes" id="UP000190135">
    <property type="component" value="Unassembled WGS sequence"/>
</dbReference>
<evidence type="ECO:0000313" key="4">
    <source>
        <dbReference type="Proteomes" id="UP000190135"/>
    </source>
</evidence>
<feature type="chain" id="PRO_5013386783" evidence="1">
    <location>
        <begin position="27"/>
        <end position="222"/>
    </location>
</feature>
<dbReference type="OrthoDB" id="1679673at2"/>
<feature type="domain" description="EF-hand" evidence="2">
    <location>
        <begin position="55"/>
        <end position="90"/>
    </location>
</feature>
<dbReference type="InterPro" id="IPR018247">
    <property type="entry name" value="EF_Hand_1_Ca_BS"/>
</dbReference>
<dbReference type="InterPro" id="IPR010412">
    <property type="entry name" value="DUF1007"/>
</dbReference>
<dbReference type="InterPro" id="IPR002048">
    <property type="entry name" value="EF_hand_dom"/>
</dbReference>
<dbReference type="Pfam" id="PF06226">
    <property type="entry name" value="DUF1007"/>
    <property type="match status" value="1"/>
</dbReference>
<evidence type="ECO:0000313" key="3">
    <source>
        <dbReference type="EMBL" id="SJZ79977.1"/>
    </source>
</evidence>
<accession>A0A1T4NLL7</accession>
<dbReference type="GO" id="GO:0005509">
    <property type="term" value="F:calcium ion binding"/>
    <property type="evidence" value="ECO:0007669"/>
    <property type="project" value="InterPro"/>
</dbReference>
<sequence>MFMTRFCLPGALGFVLGIAAASPAWAHPHVFIDAHMEIVGASDGKLKSVRNVWRMDELFSSSVLMDFDKNKNGTLDPDELQAVGKTVRDSIAEWSYYTFVSTAGKEVTMHAPAEIGALYKDGQLLLFFEMEAGEAVDLKTQPLTISNFDETFYVAFDYPDKDGFQLVDMPPSCTDQVVIPDEDEAAQQWVNSVAALGPDQTIPDDGINYSQILATRVEIKCG</sequence>
<dbReference type="PROSITE" id="PS00018">
    <property type="entry name" value="EF_HAND_1"/>
    <property type="match status" value="1"/>
</dbReference>
<name>A0A1T4NLL7_9HYPH</name>
<dbReference type="InterPro" id="IPR016537">
    <property type="entry name" value="UCP008159_ABC"/>
</dbReference>